<dbReference type="EMBL" id="BARS01046489">
    <property type="protein sequence ID" value="GAG29932.1"/>
    <property type="molecule type" value="Genomic_DNA"/>
</dbReference>
<comment type="caution">
    <text evidence="1">The sequence shown here is derived from an EMBL/GenBank/DDBJ whole genome shotgun (WGS) entry which is preliminary data.</text>
</comment>
<evidence type="ECO:0000313" key="1">
    <source>
        <dbReference type="EMBL" id="GAG29932.1"/>
    </source>
</evidence>
<organism evidence="1">
    <name type="scientific">marine sediment metagenome</name>
    <dbReference type="NCBI Taxonomy" id="412755"/>
    <lineage>
        <taxon>unclassified sequences</taxon>
        <taxon>metagenomes</taxon>
        <taxon>ecological metagenomes</taxon>
    </lineage>
</organism>
<name>X0X3D8_9ZZZZ</name>
<protein>
    <submittedName>
        <fullName evidence="1">Uncharacterized protein</fullName>
    </submittedName>
</protein>
<accession>X0X3D8</accession>
<dbReference type="AlphaFoldDB" id="X0X3D8"/>
<gene>
    <name evidence="1" type="ORF">S01H1_69980</name>
</gene>
<feature type="non-terminal residue" evidence="1">
    <location>
        <position position="66"/>
    </location>
</feature>
<reference evidence="1" key="1">
    <citation type="journal article" date="2014" name="Front. Microbiol.">
        <title>High frequency of phylogenetically diverse reductive dehalogenase-homologous genes in deep subseafloor sedimentary metagenomes.</title>
        <authorList>
            <person name="Kawai M."/>
            <person name="Futagami T."/>
            <person name="Toyoda A."/>
            <person name="Takaki Y."/>
            <person name="Nishi S."/>
            <person name="Hori S."/>
            <person name="Arai W."/>
            <person name="Tsubouchi T."/>
            <person name="Morono Y."/>
            <person name="Uchiyama I."/>
            <person name="Ito T."/>
            <person name="Fujiyama A."/>
            <person name="Inagaki F."/>
            <person name="Takami H."/>
        </authorList>
    </citation>
    <scope>NUCLEOTIDE SEQUENCE</scope>
    <source>
        <strain evidence="1">Expedition CK06-06</strain>
    </source>
</reference>
<sequence>MLKLGMHVDNWRHFDVTYEVPCQFAKDHDMEYVEFGTVDGDYFVQALGYNPHIALHSDPLKLKQYL</sequence>
<proteinExistence type="predicted"/>